<dbReference type="PROSITE" id="PS50048">
    <property type="entry name" value="ZN2_CY6_FUNGAL_2"/>
    <property type="match status" value="1"/>
</dbReference>
<reference evidence="5 6" key="1">
    <citation type="journal article" date="2018" name="Biotechnol. Biofuels">
        <title>Integrative visual omics of the white-rot fungus Polyporus brumalis exposes the biotechnological potential of its oxidative enzymes for delignifying raw plant biomass.</title>
        <authorList>
            <person name="Miyauchi S."/>
            <person name="Rancon A."/>
            <person name="Drula E."/>
            <person name="Hage H."/>
            <person name="Chaduli D."/>
            <person name="Favel A."/>
            <person name="Grisel S."/>
            <person name="Henrissat B."/>
            <person name="Herpoel-Gimbert I."/>
            <person name="Ruiz-Duenas F.J."/>
            <person name="Chevret D."/>
            <person name="Hainaut M."/>
            <person name="Lin J."/>
            <person name="Wang M."/>
            <person name="Pangilinan J."/>
            <person name="Lipzen A."/>
            <person name="Lesage-Meessen L."/>
            <person name="Navarro D."/>
            <person name="Riley R."/>
            <person name="Grigoriev I.V."/>
            <person name="Zhou S."/>
            <person name="Raouche S."/>
            <person name="Rosso M.N."/>
        </authorList>
    </citation>
    <scope>NUCLEOTIDE SEQUENCE [LARGE SCALE GENOMIC DNA]</scope>
    <source>
        <strain evidence="5 6">BRFM 1820</strain>
    </source>
</reference>
<dbReference type="AlphaFoldDB" id="A0A371DV40"/>
<dbReference type="SMART" id="SM00066">
    <property type="entry name" value="GAL4"/>
    <property type="match status" value="1"/>
</dbReference>
<organism evidence="5 6">
    <name type="scientific">Lentinus brumalis</name>
    <dbReference type="NCBI Taxonomy" id="2498619"/>
    <lineage>
        <taxon>Eukaryota</taxon>
        <taxon>Fungi</taxon>
        <taxon>Dikarya</taxon>
        <taxon>Basidiomycota</taxon>
        <taxon>Agaricomycotina</taxon>
        <taxon>Agaricomycetes</taxon>
        <taxon>Polyporales</taxon>
        <taxon>Polyporaceae</taxon>
        <taxon>Lentinus</taxon>
    </lineage>
</organism>
<gene>
    <name evidence="5" type="ORF">OH76DRAFT_378129</name>
</gene>
<sequence length="405" mass="43426">MDPGKSPHHPPDRPAPPRRIPSPPDRPPPSRSQTTLPPIHQLHPGLAHAALPMHPPPQPYTMQGATHPLASTSTLGASHPRDCHSPCSPAPALVPGVRHAPEDSDQETTQKKQKRRRQALSCTECKRRKIKCDRANPCGPCVRRGEQSKCQWHIIEPLEKYVSRAEFDEMKTRVEQLEALVLRGGPSTSSPTAPISRRASMSAMMPMTSGPPPEPIQGTAITPYQAYGSSGPIASYPLRPSSPRSPVRGREPPPPSAYVAPPPPPGTSPPMSYRPPPHASGSGRLAERSVHPPPPAPTPSTSSNTTAPTGGMGSPRSPPKPTPMSPNLNALRSTGPPRRSSISLAELTSPYNTDPRPPPQPKNRNAQTKAPPGPRLRTPPPGPATVDPSPRLRIHIVDTRKQVPV</sequence>
<keyword evidence="2" id="KW-0539">Nucleus</keyword>
<feature type="compositionally biased region" description="Low complexity" evidence="3">
    <location>
        <begin position="196"/>
        <end position="208"/>
    </location>
</feature>
<dbReference type="Proteomes" id="UP000256964">
    <property type="component" value="Unassembled WGS sequence"/>
</dbReference>
<evidence type="ECO:0000259" key="4">
    <source>
        <dbReference type="PROSITE" id="PS50048"/>
    </source>
</evidence>
<feature type="compositionally biased region" description="Pro residues" evidence="3">
    <location>
        <begin position="252"/>
        <end position="278"/>
    </location>
</feature>
<dbReference type="CDD" id="cd00067">
    <property type="entry name" value="GAL4"/>
    <property type="match status" value="1"/>
</dbReference>
<feature type="compositionally biased region" description="Low complexity" evidence="3">
    <location>
        <begin position="237"/>
        <end position="246"/>
    </location>
</feature>
<feature type="domain" description="Zn(2)-C6 fungal-type" evidence="4">
    <location>
        <begin position="121"/>
        <end position="152"/>
    </location>
</feature>
<dbReference type="InterPro" id="IPR036864">
    <property type="entry name" value="Zn2-C6_fun-type_DNA-bd_sf"/>
</dbReference>
<dbReference type="PANTHER" id="PTHR31001:SF90">
    <property type="entry name" value="CENTROMERE DNA-BINDING PROTEIN COMPLEX CBF3 SUBUNIT B"/>
    <property type="match status" value="1"/>
</dbReference>
<feature type="region of interest" description="Disordered" evidence="3">
    <location>
        <begin position="1"/>
        <end position="120"/>
    </location>
</feature>
<dbReference type="Gene3D" id="4.10.240.10">
    <property type="entry name" value="Zn(2)-C6 fungal-type DNA-binding domain"/>
    <property type="match status" value="1"/>
</dbReference>
<feature type="compositionally biased region" description="Basic and acidic residues" evidence="3">
    <location>
        <begin position="395"/>
        <end position="405"/>
    </location>
</feature>
<dbReference type="PROSITE" id="PS00463">
    <property type="entry name" value="ZN2_CY6_FUNGAL_1"/>
    <property type="match status" value="1"/>
</dbReference>
<dbReference type="SUPFAM" id="SSF57701">
    <property type="entry name" value="Zn2/Cys6 DNA-binding domain"/>
    <property type="match status" value="1"/>
</dbReference>
<evidence type="ECO:0000313" key="5">
    <source>
        <dbReference type="EMBL" id="RDX56338.1"/>
    </source>
</evidence>
<dbReference type="GO" id="GO:0000981">
    <property type="term" value="F:DNA-binding transcription factor activity, RNA polymerase II-specific"/>
    <property type="evidence" value="ECO:0007669"/>
    <property type="project" value="InterPro"/>
</dbReference>
<dbReference type="STRING" id="139420.A0A371DV40"/>
<feature type="compositionally biased region" description="Low complexity" evidence="3">
    <location>
        <begin position="42"/>
        <end position="52"/>
    </location>
</feature>
<dbReference type="EMBL" id="KZ857380">
    <property type="protein sequence ID" value="RDX56338.1"/>
    <property type="molecule type" value="Genomic_DNA"/>
</dbReference>
<dbReference type="GO" id="GO:0008270">
    <property type="term" value="F:zinc ion binding"/>
    <property type="evidence" value="ECO:0007669"/>
    <property type="project" value="InterPro"/>
</dbReference>
<feature type="compositionally biased region" description="Pro residues" evidence="3">
    <location>
        <begin position="371"/>
        <end position="383"/>
    </location>
</feature>
<feature type="compositionally biased region" description="Polar residues" evidence="3">
    <location>
        <begin position="60"/>
        <end position="76"/>
    </location>
</feature>
<feature type="region of interest" description="Disordered" evidence="3">
    <location>
        <begin position="182"/>
        <end position="405"/>
    </location>
</feature>
<dbReference type="GO" id="GO:0005634">
    <property type="term" value="C:nucleus"/>
    <property type="evidence" value="ECO:0007669"/>
    <property type="project" value="UniProtKB-SubCell"/>
</dbReference>
<accession>A0A371DV40</accession>
<protein>
    <recommendedName>
        <fullName evidence="4">Zn(2)-C6 fungal-type domain-containing protein</fullName>
    </recommendedName>
</protein>
<feature type="compositionally biased region" description="Low complexity" evidence="3">
    <location>
        <begin position="299"/>
        <end position="309"/>
    </location>
</feature>
<comment type="subcellular location">
    <subcellularLocation>
        <location evidence="1">Nucleus</location>
    </subcellularLocation>
</comment>
<feature type="compositionally biased region" description="Pro residues" evidence="3">
    <location>
        <begin position="13"/>
        <end position="30"/>
    </location>
</feature>
<dbReference type="PANTHER" id="PTHR31001">
    <property type="entry name" value="UNCHARACTERIZED TRANSCRIPTIONAL REGULATORY PROTEIN"/>
    <property type="match status" value="1"/>
</dbReference>
<evidence type="ECO:0000256" key="3">
    <source>
        <dbReference type="SAM" id="MobiDB-lite"/>
    </source>
</evidence>
<evidence type="ECO:0000256" key="2">
    <source>
        <dbReference type="ARBA" id="ARBA00023242"/>
    </source>
</evidence>
<dbReference type="InterPro" id="IPR001138">
    <property type="entry name" value="Zn2Cys6_DnaBD"/>
</dbReference>
<evidence type="ECO:0000313" key="6">
    <source>
        <dbReference type="Proteomes" id="UP000256964"/>
    </source>
</evidence>
<dbReference type="Pfam" id="PF00172">
    <property type="entry name" value="Zn_clus"/>
    <property type="match status" value="1"/>
</dbReference>
<evidence type="ECO:0000256" key="1">
    <source>
        <dbReference type="ARBA" id="ARBA00004123"/>
    </source>
</evidence>
<dbReference type="InterPro" id="IPR050613">
    <property type="entry name" value="Sec_Metabolite_Reg"/>
</dbReference>
<proteinExistence type="predicted"/>
<dbReference type="OrthoDB" id="3362851at2759"/>
<name>A0A371DV40_9APHY</name>
<keyword evidence="6" id="KW-1185">Reference proteome</keyword>